<dbReference type="RefSeq" id="WP_071876393.1">
    <property type="nucleotide sequence ID" value="NZ_JXLC01000002.1"/>
</dbReference>
<name>A0A0S3K7U7_9ENTE</name>
<evidence type="ECO:0000313" key="5">
    <source>
        <dbReference type="Proteomes" id="UP000183039"/>
    </source>
</evidence>
<keyword evidence="4" id="KW-1185">Reference proteome</keyword>
<gene>
    <name evidence="2" type="ORF">ATZ33_02705</name>
    <name evidence="3" type="ORF">RV15_GL001345</name>
</gene>
<accession>A0A0S3K7U7</accession>
<dbReference type="EMBL" id="CP013614">
    <property type="protein sequence ID" value="ALS00324.1"/>
    <property type="molecule type" value="Genomic_DNA"/>
</dbReference>
<evidence type="ECO:0000313" key="4">
    <source>
        <dbReference type="Proteomes" id="UP000065511"/>
    </source>
</evidence>
<reference evidence="3 5" key="1">
    <citation type="submission" date="2014-12" db="EMBL/GenBank/DDBJ databases">
        <title>Draft genome sequences of 29 type strains of Enterococci.</title>
        <authorList>
            <person name="Zhong Z."/>
            <person name="Sun Z."/>
            <person name="Liu W."/>
            <person name="Zhang W."/>
            <person name="Zhang H."/>
        </authorList>
    </citation>
    <scope>NUCLEOTIDE SEQUENCE [LARGE SCALE GENOMIC DNA]</scope>
    <source>
        <strain evidence="3 5">DSM 22801</strain>
    </source>
</reference>
<dbReference type="EMBL" id="JXLC01000002">
    <property type="protein sequence ID" value="OJG93313.1"/>
    <property type="molecule type" value="Genomic_DNA"/>
</dbReference>
<organism evidence="3 5">
    <name type="scientific">Enterococcus silesiacus</name>
    <dbReference type="NCBI Taxonomy" id="332949"/>
    <lineage>
        <taxon>Bacteria</taxon>
        <taxon>Bacillati</taxon>
        <taxon>Bacillota</taxon>
        <taxon>Bacilli</taxon>
        <taxon>Lactobacillales</taxon>
        <taxon>Enterococcaceae</taxon>
        <taxon>Enterococcus</taxon>
    </lineage>
</organism>
<dbReference type="KEGG" id="ess:ATZ33_02705"/>
<evidence type="ECO:0000313" key="3">
    <source>
        <dbReference type="EMBL" id="OJG93313.1"/>
    </source>
</evidence>
<reference evidence="2 4" key="2">
    <citation type="submission" date="2015-12" db="EMBL/GenBank/DDBJ databases">
        <authorList>
            <person name="Lauer A."/>
            <person name="Humrighouse B."/>
            <person name="Loparev V."/>
            <person name="Shewmaker P.L."/>
            <person name="Whitney A.M."/>
            <person name="McLaughlin R.W."/>
        </authorList>
    </citation>
    <scope>NUCLEOTIDE SEQUENCE [LARGE SCALE GENOMIC DNA]</scope>
    <source>
        <strain evidence="2 4">LMG 23085</strain>
    </source>
</reference>
<keyword evidence="1" id="KW-1133">Transmembrane helix</keyword>
<sequence length="229" mass="26255">MSNYYYLVKETSKAYGLLSWVDKVLYYFIMIIGFISAIGFFNESQSYNQSETMGLTYIILGAASYFGSKYWRNKIAKERWLKTKGFSEDDILNINSIDALIDELEKNLSSLKTVSQWAVGVLTTLLVLISTLMGNAIFKFIDIALKILKDEDIKMISDMFVKEYNNSGSSIFEIIFGNAGNLLLLFVFPIAIGYLLFSTVSFIRKQVLGVLYDVRYHFLLHFDKKDNDI</sequence>
<keyword evidence="1" id="KW-0812">Transmembrane</keyword>
<feature type="transmembrane region" description="Helical" evidence="1">
    <location>
        <begin position="117"/>
        <end position="138"/>
    </location>
</feature>
<feature type="transmembrane region" description="Helical" evidence="1">
    <location>
        <begin position="54"/>
        <end position="71"/>
    </location>
</feature>
<keyword evidence="1" id="KW-0472">Membrane</keyword>
<dbReference type="AlphaFoldDB" id="A0A0S3K7U7"/>
<dbReference type="Proteomes" id="UP000065511">
    <property type="component" value="Chromosome"/>
</dbReference>
<proteinExistence type="predicted"/>
<protein>
    <submittedName>
        <fullName evidence="3">Uncharacterized protein</fullName>
    </submittedName>
</protein>
<feature type="transmembrane region" description="Helical" evidence="1">
    <location>
        <begin position="24"/>
        <end position="42"/>
    </location>
</feature>
<dbReference type="Proteomes" id="UP000183039">
    <property type="component" value="Unassembled WGS sequence"/>
</dbReference>
<evidence type="ECO:0000313" key="2">
    <source>
        <dbReference type="EMBL" id="ALS00324.1"/>
    </source>
</evidence>
<evidence type="ECO:0000256" key="1">
    <source>
        <dbReference type="SAM" id="Phobius"/>
    </source>
</evidence>
<feature type="transmembrane region" description="Helical" evidence="1">
    <location>
        <begin position="182"/>
        <end position="203"/>
    </location>
</feature>